<comment type="caution">
    <text evidence="2">The sequence shown here is derived from an EMBL/GenBank/DDBJ whole genome shotgun (WGS) entry which is preliminary data.</text>
</comment>
<proteinExistence type="predicted"/>
<dbReference type="EMBL" id="AONI01000015">
    <property type="protein sequence ID" value="EPX76832.1"/>
    <property type="molecule type" value="Genomic_DNA"/>
</dbReference>
<dbReference type="RefSeq" id="WP_021101904.1">
    <property type="nucleotide sequence ID" value="NZ_KE557314.1"/>
</dbReference>
<dbReference type="eggNOG" id="COG2936">
    <property type="taxonomic scope" value="Bacteria"/>
</dbReference>
<gene>
    <name evidence="2" type="ORF">thalar_02549</name>
</gene>
<reference evidence="3" key="1">
    <citation type="journal article" date="2013" name="Stand. Genomic Sci.">
        <title>Genome sequence of the Litoreibacter arenae type strain (DSM 19593(T)), a member of the Roseobacter clade isolated from sea sand.</title>
        <authorList>
            <person name="Riedel T."/>
            <person name="Fiebig A."/>
            <person name="Petersen J."/>
            <person name="Gronow S."/>
            <person name="Kyrpides N.C."/>
            <person name="Goker M."/>
            <person name="Klenk H.P."/>
        </authorList>
    </citation>
    <scope>NUCLEOTIDE SEQUENCE [LARGE SCALE GENOMIC DNA]</scope>
    <source>
        <strain evidence="3">DSM 19593</strain>
    </source>
</reference>
<evidence type="ECO:0000313" key="3">
    <source>
        <dbReference type="Proteomes" id="UP000015351"/>
    </source>
</evidence>
<dbReference type="Proteomes" id="UP000015351">
    <property type="component" value="Unassembled WGS sequence"/>
</dbReference>
<dbReference type="InterPro" id="IPR008979">
    <property type="entry name" value="Galactose-bd-like_sf"/>
</dbReference>
<evidence type="ECO:0000313" key="2">
    <source>
        <dbReference type="EMBL" id="EPX76832.1"/>
    </source>
</evidence>
<dbReference type="GO" id="GO:0008239">
    <property type="term" value="F:dipeptidyl-peptidase activity"/>
    <property type="evidence" value="ECO:0007669"/>
    <property type="project" value="InterPro"/>
</dbReference>
<organism evidence="2 3">
    <name type="scientific">Litoreibacter arenae DSM 19593</name>
    <dbReference type="NCBI Taxonomy" id="1123360"/>
    <lineage>
        <taxon>Bacteria</taxon>
        <taxon>Pseudomonadati</taxon>
        <taxon>Pseudomonadota</taxon>
        <taxon>Alphaproteobacteria</taxon>
        <taxon>Rhodobacterales</taxon>
        <taxon>Roseobacteraceae</taxon>
        <taxon>Litoreibacter</taxon>
    </lineage>
</organism>
<sequence>MDGVPPKTSYVTRPGRWVGLPKWPAPEIQSQSLPLGNGTLGQDVMASPVAVKSNVSCGQGFGEYFPFGFGPGELPDDQRADDALSACFDTQALSEATPLIGAPRIKLTVSSRTPYAQLAARLCDVAPDGASTLISIGLLNLQFREGFETPKALVPDQDYAITLDLDQAAYVVPKGHRLRLSISPSYWPFIWPERGETTLKISQGTLELPVFHDTGGLEWPCPPLTQSDDPITTVTRSGLEDKRTLIEDGQLKLVIHADHGEVEHPDHSLRTSSEIRETWSINQSDISKASAHIVWNRSVARGDFFASTEIVTQMHSDSDTYFVSLNIRAHDAETCVFERQYQDSFRRDLTLKGEPTNQT</sequence>
<dbReference type="SUPFAM" id="SSF49785">
    <property type="entry name" value="Galactose-binding domain-like"/>
    <property type="match status" value="1"/>
</dbReference>
<dbReference type="InterPro" id="IPR013736">
    <property type="entry name" value="Xaa-Pro_dipept_C"/>
</dbReference>
<name>S9Q9Y6_9RHOB</name>
<evidence type="ECO:0000259" key="1">
    <source>
        <dbReference type="SMART" id="SM00939"/>
    </source>
</evidence>
<dbReference type="PATRIC" id="fig|1123360.3.peg.2527"/>
<feature type="domain" description="Xaa-Pro dipeptidyl-peptidase C-terminal" evidence="1">
    <location>
        <begin position="1"/>
        <end position="212"/>
    </location>
</feature>
<dbReference type="Gene3D" id="2.60.120.260">
    <property type="entry name" value="Galactose-binding domain-like"/>
    <property type="match status" value="1"/>
</dbReference>
<accession>S9Q9Y6</accession>
<protein>
    <submittedName>
        <fullName evidence="2">Putative glutaryl 7-ACA acylase</fullName>
    </submittedName>
</protein>
<dbReference type="OrthoDB" id="9806163at2"/>
<dbReference type="AlphaFoldDB" id="S9Q9Y6"/>
<keyword evidence="3" id="KW-1185">Reference proteome</keyword>
<dbReference type="STRING" id="1123360.thalar_02549"/>
<dbReference type="SMART" id="SM00939">
    <property type="entry name" value="PepX_C"/>
    <property type="match status" value="1"/>
</dbReference>
<dbReference type="HOGENOM" id="CLU_771175_0_0_5"/>
<dbReference type="Pfam" id="PF08530">
    <property type="entry name" value="PepX_C"/>
    <property type="match status" value="1"/>
</dbReference>